<dbReference type="SUPFAM" id="SSF55804">
    <property type="entry name" value="Phoshotransferase/anion transport protein"/>
    <property type="match status" value="1"/>
</dbReference>
<keyword evidence="3" id="KW-1185">Reference proteome</keyword>
<dbReference type="InterPro" id="IPR051541">
    <property type="entry name" value="PTS_SugarTrans_NitroReg"/>
</dbReference>
<keyword evidence="2" id="KW-0813">Transport</keyword>
<organism evidence="2 3">
    <name type="scientific">Candidatus Enterococcus murrayae</name>
    <dbReference type="NCBI Taxonomy" id="2815321"/>
    <lineage>
        <taxon>Bacteria</taxon>
        <taxon>Bacillati</taxon>
        <taxon>Bacillota</taxon>
        <taxon>Bacilli</taxon>
        <taxon>Lactobacillales</taxon>
        <taxon>Enterococcaceae</taxon>
        <taxon>Enterococcus</taxon>
    </lineage>
</organism>
<proteinExistence type="predicted"/>
<dbReference type="Proteomes" id="UP000664495">
    <property type="component" value="Unassembled WGS sequence"/>
</dbReference>
<dbReference type="Pfam" id="PF00359">
    <property type="entry name" value="PTS_EIIA_2"/>
    <property type="match status" value="1"/>
</dbReference>
<sequence length="158" mass="18369">MEKNEKLISYVKAPLIFVQESFSTSRELFEQVYERALDMGWVRKDFLERIEQREEMFPTGIQLERFGAAIPHTDAECILTEFVAVITNKKPVSFNSMEDKRKRVNTDIVFILGLNQPHAQLEMLQSLMSLLQNEIILEEVLTASNAEQLLYTIKKNDL</sequence>
<dbReference type="EMBL" id="JAFLVR010000006">
    <property type="protein sequence ID" value="MBO0451189.1"/>
    <property type="molecule type" value="Genomic_DNA"/>
</dbReference>
<evidence type="ECO:0000313" key="3">
    <source>
        <dbReference type="Proteomes" id="UP000664495"/>
    </source>
</evidence>
<feature type="domain" description="PTS EIIA type-2" evidence="1">
    <location>
        <begin position="9"/>
        <end position="156"/>
    </location>
</feature>
<dbReference type="InterPro" id="IPR002178">
    <property type="entry name" value="PTS_EIIA_type-2_dom"/>
</dbReference>
<protein>
    <submittedName>
        <fullName evidence="2">PTS sugar transporter subunit IIA</fullName>
    </submittedName>
</protein>
<evidence type="ECO:0000313" key="2">
    <source>
        <dbReference type="EMBL" id="MBO0451189.1"/>
    </source>
</evidence>
<dbReference type="RefSeq" id="WP_207107005.1">
    <property type="nucleotide sequence ID" value="NZ_JAFLVR010000006.1"/>
</dbReference>
<dbReference type="PANTHER" id="PTHR47738:SF3">
    <property type="entry name" value="PHOSPHOTRANSFERASE SYSTEM MANNITOL_FRUCTOSE-SPECIFIC IIA DOMAIN CONTAINING PROTEIN"/>
    <property type="match status" value="1"/>
</dbReference>
<dbReference type="PROSITE" id="PS51094">
    <property type="entry name" value="PTS_EIIA_TYPE_2"/>
    <property type="match status" value="1"/>
</dbReference>
<dbReference type="Gene3D" id="3.40.930.10">
    <property type="entry name" value="Mannitol-specific EII, Chain A"/>
    <property type="match status" value="1"/>
</dbReference>
<dbReference type="CDD" id="cd00211">
    <property type="entry name" value="PTS_IIA_fru"/>
    <property type="match status" value="1"/>
</dbReference>
<gene>
    <name evidence="2" type="ORF">JZO85_02855</name>
</gene>
<evidence type="ECO:0000259" key="1">
    <source>
        <dbReference type="PROSITE" id="PS51094"/>
    </source>
</evidence>
<name>A0ABS3HCL5_9ENTE</name>
<dbReference type="PANTHER" id="PTHR47738">
    <property type="entry name" value="PTS SYSTEM FRUCTOSE-LIKE EIIA COMPONENT-RELATED"/>
    <property type="match status" value="1"/>
</dbReference>
<dbReference type="InterPro" id="IPR016152">
    <property type="entry name" value="PTrfase/Anion_transptr"/>
</dbReference>
<keyword evidence="2" id="KW-0762">Sugar transport</keyword>
<comment type="caution">
    <text evidence="2">The sequence shown here is derived from an EMBL/GenBank/DDBJ whole genome shotgun (WGS) entry which is preliminary data.</text>
</comment>
<reference evidence="2 3" key="1">
    <citation type="submission" date="2021-03" db="EMBL/GenBank/DDBJ databases">
        <title>Enterococcal diversity collection.</title>
        <authorList>
            <person name="Gilmore M.S."/>
            <person name="Schwartzman J."/>
            <person name="Van Tyne D."/>
            <person name="Martin M."/>
            <person name="Earl A.M."/>
            <person name="Manson A.L."/>
            <person name="Straub T."/>
            <person name="Salamzade R."/>
            <person name="Saavedra J."/>
            <person name="Lebreton F."/>
            <person name="Prichula J."/>
            <person name="Schaufler K."/>
            <person name="Gaca A."/>
            <person name="Sgardioli B."/>
            <person name="Wagenaar J."/>
            <person name="Strong T."/>
        </authorList>
    </citation>
    <scope>NUCLEOTIDE SEQUENCE [LARGE SCALE GENOMIC DNA]</scope>
    <source>
        <strain evidence="2 3">MJM16</strain>
    </source>
</reference>
<accession>A0ABS3HCL5</accession>